<accession>A0A2S1PJ81</accession>
<dbReference type="RefSeq" id="WP_172693399.1">
    <property type="nucleotide sequence ID" value="NZ_MH061177.1"/>
</dbReference>
<dbReference type="EMBL" id="MH061177">
    <property type="protein sequence ID" value="AWH58502.1"/>
    <property type="molecule type" value="Genomic_DNA"/>
</dbReference>
<proteinExistence type="predicted"/>
<protein>
    <submittedName>
        <fullName evidence="1">Uncharacterized protein</fullName>
    </submittedName>
</protein>
<reference evidence="1" key="1">
    <citation type="submission" date="2018-03" db="EMBL/GenBank/DDBJ databases">
        <title>IS1411 plays an important role in catabolic performance of phenol degrading strains in an environment continuously polluted by oil shale industry.</title>
        <authorList>
            <person name="Naanuri E."/>
            <person name="Heinaru E."/>
            <person name="Joesaar M."/>
            <person name="Heinaru A."/>
        </authorList>
    </citation>
    <scope>NUCLEOTIDE SEQUENCE</scope>
    <source>
        <strain evidence="1">P69</strain>
        <plasmid evidence="1">pG69</plasmid>
    </source>
</reference>
<geneLocation type="plasmid" evidence="1">
    <name>pG69</name>
</geneLocation>
<evidence type="ECO:0000313" key="1">
    <source>
        <dbReference type="EMBL" id="AWH58502.1"/>
    </source>
</evidence>
<keyword evidence="1" id="KW-0614">Plasmid</keyword>
<name>A0A2S1PJ81_PSEFL</name>
<sequence length="166" mass="18567">MNSYENIKAIRAVGVTLKGYSESETQRGLTWSCKVYFQNKKVGLVSNSGTGGITDCHVPSEKILSIVNGLKLNGYKLTLDLAGHEGIEPTEPGEWFVVAITQMVDEVARLRQLKRLVKTHLIIRQHSSENEFSFYKVVPSDASKARLVRQLGSDLIAFMNDEIQRL</sequence>
<organism evidence="1">
    <name type="scientific">Pseudomonas fluorescens</name>
    <dbReference type="NCBI Taxonomy" id="294"/>
    <lineage>
        <taxon>Bacteria</taxon>
        <taxon>Pseudomonadati</taxon>
        <taxon>Pseudomonadota</taxon>
        <taxon>Gammaproteobacteria</taxon>
        <taxon>Pseudomonadales</taxon>
        <taxon>Pseudomonadaceae</taxon>
        <taxon>Pseudomonas</taxon>
    </lineage>
</organism>
<dbReference type="AlphaFoldDB" id="A0A2S1PJ81"/>